<evidence type="ECO:0000313" key="3">
    <source>
        <dbReference type="Proteomes" id="UP000197003"/>
    </source>
</evidence>
<dbReference type="InterPro" id="IPR001893">
    <property type="entry name" value="Cys-rich_GLG1_repeat"/>
</dbReference>
<sequence>MALITPEVSPMENRFIVGVLTLIFTLIFIFSIEALAQTEKTALDPCRADLNRYCQDVEPGGGNFLKCLEDHKDKLTTDCRQRSQRVHQLMVELRRACNNDLLQFCDMLKPGEGRILRCLKDNSRQLSNSCTVGIRNALEARKNLLENQWP</sequence>
<protein>
    <recommendedName>
        <fullName evidence="4">Cysteine rich repeat domain protein</fullName>
    </recommendedName>
</protein>
<dbReference type="GO" id="GO:0016020">
    <property type="term" value="C:membrane"/>
    <property type="evidence" value="ECO:0007669"/>
    <property type="project" value="InterPro"/>
</dbReference>
<dbReference type="PANTHER" id="PTHR11884:SF1">
    <property type="entry name" value="GOLGI APPARATUS PROTEIN 1"/>
    <property type="match status" value="1"/>
</dbReference>
<dbReference type="EMBL" id="CP020946">
    <property type="protein sequence ID" value="ASD62335.1"/>
    <property type="molecule type" value="Genomic_DNA"/>
</dbReference>
<keyword evidence="1" id="KW-0472">Membrane</keyword>
<organism evidence="2 3">
    <name type="scientific">Bdellovibrio bacteriovorus</name>
    <dbReference type="NCBI Taxonomy" id="959"/>
    <lineage>
        <taxon>Bacteria</taxon>
        <taxon>Pseudomonadati</taxon>
        <taxon>Bdellovibrionota</taxon>
        <taxon>Bdellovibrionia</taxon>
        <taxon>Bdellovibrionales</taxon>
        <taxon>Pseudobdellovibrionaceae</taxon>
        <taxon>Bdellovibrio</taxon>
    </lineage>
</organism>
<name>A0A1Z3N4D5_BDEBC</name>
<dbReference type="AlphaFoldDB" id="A0A1Z3N4D5"/>
<evidence type="ECO:0000256" key="1">
    <source>
        <dbReference type="SAM" id="Phobius"/>
    </source>
</evidence>
<keyword evidence="1" id="KW-0812">Transmembrane</keyword>
<accession>A0A1Z3N4D5</accession>
<evidence type="ECO:0008006" key="4">
    <source>
        <dbReference type="Google" id="ProtNLM"/>
    </source>
</evidence>
<dbReference type="Pfam" id="PF00839">
    <property type="entry name" value="Cys_rich_FGFR"/>
    <property type="match status" value="2"/>
</dbReference>
<dbReference type="InterPro" id="IPR039728">
    <property type="entry name" value="GLG1"/>
</dbReference>
<dbReference type="OrthoDB" id="330006at2"/>
<feature type="transmembrane region" description="Helical" evidence="1">
    <location>
        <begin position="15"/>
        <end position="36"/>
    </location>
</feature>
<evidence type="ECO:0000313" key="2">
    <source>
        <dbReference type="EMBL" id="ASD62335.1"/>
    </source>
</evidence>
<dbReference type="PANTHER" id="PTHR11884">
    <property type="entry name" value="SELECTIN LIGAND RELATED"/>
    <property type="match status" value="1"/>
</dbReference>
<reference evidence="2 3" key="1">
    <citation type="submission" date="2017-04" db="EMBL/GenBank/DDBJ databases">
        <title>Whole genome sequence of Bdellovibrio bacteriovorus strain SSB218315.</title>
        <authorList>
            <person name="Oyedara O."/>
            <person name="Rodriguez-Perez M.A."/>
        </authorList>
    </citation>
    <scope>NUCLEOTIDE SEQUENCE [LARGE SCALE GENOMIC DNA]</scope>
    <source>
        <strain evidence="2 3">SSB218315</strain>
    </source>
</reference>
<gene>
    <name evidence="2" type="ORF">B9G79_01525</name>
</gene>
<keyword evidence="1" id="KW-1133">Transmembrane helix</keyword>
<dbReference type="Proteomes" id="UP000197003">
    <property type="component" value="Chromosome"/>
</dbReference>
<proteinExistence type="predicted"/>